<evidence type="ECO:0000256" key="2">
    <source>
        <dbReference type="ARBA" id="ARBA00005013"/>
    </source>
</evidence>
<dbReference type="GO" id="GO:0046654">
    <property type="term" value="P:tetrahydrofolate biosynthetic process"/>
    <property type="evidence" value="ECO:0007669"/>
    <property type="project" value="UniProtKB-UniRule"/>
</dbReference>
<evidence type="ECO:0000256" key="3">
    <source>
        <dbReference type="ARBA" id="ARBA00005708"/>
    </source>
</evidence>
<evidence type="ECO:0000256" key="4">
    <source>
        <dbReference type="ARBA" id="ARBA00022909"/>
    </source>
</evidence>
<dbReference type="Gene3D" id="3.30.1130.10">
    <property type="match status" value="1"/>
</dbReference>
<keyword evidence="5 6" id="KW-0456">Lyase</keyword>
<dbReference type="EC" id="4.1.2.25" evidence="6"/>
<dbReference type="STRING" id="1781255.BH720_11465"/>
<dbReference type="PANTHER" id="PTHR42844:SF1">
    <property type="entry name" value="DIHYDRONEOPTERIN ALDOLASE 1-RELATED"/>
    <property type="match status" value="1"/>
</dbReference>
<dbReference type="GO" id="GO:0004150">
    <property type="term" value="F:dihydroneopterin aldolase activity"/>
    <property type="evidence" value="ECO:0007669"/>
    <property type="project" value="UniProtKB-UniRule"/>
</dbReference>
<evidence type="ECO:0000256" key="5">
    <source>
        <dbReference type="ARBA" id="ARBA00023239"/>
    </source>
</evidence>
<dbReference type="AlphaFoldDB" id="A0A1E5QKD6"/>
<dbReference type="PANTHER" id="PTHR42844">
    <property type="entry name" value="DIHYDRONEOPTERIN ALDOLASE 1-RELATED"/>
    <property type="match status" value="1"/>
</dbReference>
<name>A0A1E5QKD6_9CYAN</name>
<proteinExistence type="inferred from homology"/>
<dbReference type="Pfam" id="PF02152">
    <property type="entry name" value="FolB"/>
    <property type="match status" value="1"/>
</dbReference>
<dbReference type="InterPro" id="IPR043133">
    <property type="entry name" value="GTP-CH-I_C/QueF"/>
</dbReference>
<comment type="pathway">
    <text evidence="2 6">Cofactor biosynthesis; tetrahydrofolate biosynthesis; 2-amino-4-hydroxy-6-hydroxymethyl-7,8-dihydropteridine diphosphate from 7,8-dihydroneopterin triphosphate: step 3/4.</text>
</comment>
<dbReference type="GO" id="GO:0005737">
    <property type="term" value="C:cytoplasm"/>
    <property type="evidence" value="ECO:0007669"/>
    <property type="project" value="TreeGrafter"/>
</dbReference>
<organism evidence="8">
    <name type="scientific">Desertifilum tharense IPPAS B-1220</name>
    <dbReference type="NCBI Taxonomy" id="1781255"/>
    <lineage>
        <taxon>Bacteria</taxon>
        <taxon>Bacillati</taxon>
        <taxon>Cyanobacteriota</taxon>
        <taxon>Cyanophyceae</taxon>
        <taxon>Desertifilales</taxon>
        <taxon>Desertifilaceae</taxon>
        <taxon>Desertifilum</taxon>
    </lineage>
</organism>
<dbReference type="SUPFAM" id="SSF55620">
    <property type="entry name" value="Tetrahydrobiopterin biosynthesis enzymes-like"/>
    <property type="match status" value="1"/>
</dbReference>
<dbReference type="NCBIfam" id="TIGR00525">
    <property type="entry name" value="folB"/>
    <property type="match status" value="1"/>
</dbReference>
<evidence type="ECO:0000256" key="1">
    <source>
        <dbReference type="ARBA" id="ARBA00001353"/>
    </source>
</evidence>
<evidence type="ECO:0000259" key="7">
    <source>
        <dbReference type="SMART" id="SM00905"/>
    </source>
</evidence>
<protein>
    <recommendedName>
        <fullName evidence="6">7,8-dihydroneopterin aldolase</fullName>
        <ecNumber evidence="6">4.1.2.25</ecNumber>
    </recommendedName>
</protein>
<keyword evidence="4 6" id="KW-0289">Folate biosynthesis</keyword>
<comment type="caution">
    <text evidence="8">The sequence shown here is derived from an EMBL/GenBank/DDBJ whole genome shotgun (WGS) entry which is preliminary data.</text>
</comment>
<comment type="catalytic activity">
    <reaction evidence="1 6">
        <text>7,8-dihydroneopterin = 6-hydroxymethyl-7,8-dihydropterin + glycolaldehyde</text>
        <dbReference type="Rhea" id="RHEA:10540"/>
        <dbReference type="ChEBI" id="CHEBI:17001"/>
        <dbReference type="ChEBI" id="CHEBI:17071"/>
        <dbReference type="ChEBI" id="CHEBI:44841"/>
        <dbReference type="EC" id="4.1.2.25"/>
    </reaction>
</comment>
<comment type="function">
    <text evidence="6">Catalyzes the conversion of 7,8-dihydroneopterin to 6-hydroxymethyl-7,8-dihydropterin.</text>
</comment>
<feature type="domain" description="Dihydroneopterin aldolase/epimerase" evidence="7">
    <location>
        <begin position="4"/>
        <end position="123"/>
    </location>
</feature>
<accession>A0A1E5QKD6</accession>
<dbReference type="GO" id="GO:0046656">
    <property type="term" value="P:folic acid biosynthetic process"/>
    <property type="evidence" value="ECO:0007669"/>
    <property type="project" value="UniProtKB-UniRule"/>
</dbReference>
<dbReference type="UniPathway" id="UPA00077">
    <property type="reaction ID" value="UER00154"/>
</dbReference>
<dbReference type="InterPro" id="IPR006156">
    <property type="entry name" value="Dihydroneopterin_aldolase"/>
</dbReference>
<comment type="similarity">
    <text evidence="3 6">Belongs to the DHNA family.</text>
</comment>
<reference evidence="8" key="1">
    <citation type="submission" date="2016-09" db="EMBL/GenBank/DDBJ databases">
        <title>Draft genome of thermotolerant cyanobacterium Desertifilum sp. strain IPPAS B-1220.</title>
        <authorList>
            <person name="Sinetova M.A."/>
            <person name="Bolakhan K."/>
            <person name="Zayadan B.K."/>
            <person name="Mironov K.S."/>
            <person name="Ustinova V."/>
            <person name="Kupriyanova E.V."/>
            <person name="Sidorov R.A."/>
            <person name="Skrypnik A.N."/>
            <person name="Gogoleva N.E."/>
            <person name="Gogolev Y.V."/>
            <person name="Los D.A."/>
        </authorList>
    </citation>
    <scope>NUCLEOTIDE SEQUENCE [LARGE SCALE GENOMIC DNA]</scope>
    <source>
        <strain evidence="8">IPPAS B-1220</strain>
    </source>
</reference>
<dbReference type="SMART" id="SM00905">
    <property type="entry name" value="FolB"/>
    <property type="match status" value="1"/>
</dbReference>
<dbReference type="NCBIfam" id="TIGR00526">
    <property type="entry name" value="folB_dom"/>
    <property type="match status" value="1"/>
</dbReference>
<dbReference type="EMBL" id="MJGC01000054">
    <property type="protein sequence ID" value="OEJ75078.1"/>
    <property type="molecule type" value="Genomic_DNA"/>
</dbReference>
<evidence type="ECO:0000313" key="8">
    <source>
        <dbReference type="EMBL" id="OEJ75078.1"/>
    </source>
</evidence>
<sequence>MDCIHITGIRSYGYTGLLPEEQVLGQWFEVELTLWLDLSVAGDSDRLEDTLDYCGIITGVQQQMSTEKYALIERLASAIASNILQRNAQPQSHPPITQVKVRLTKLTPPIPNFGGTVSIELTRRYEESSVD</sequence>
<gene>
    <name evidence="8" type="ORF">BH720_11465</name>
</gene>
<dbReference type="OrthoDB" id="9803748at2"/>
<dbReference type="CDD" id="cd00534">
    <property type="entry name" value="DHNA_DHNTPE"/>
    <property type="match status" value="1"/>
</dbReference>
<evidence type="ECO:0000256" key="6">
    <source>
        <dbReference type="RuleBase" id="RU362079"/>
    </source>
</evidence>
<dbReference type="InterPro" id="IPR006157">
    <property type="entry name" value="FolB_dom"/>
</dbReference>